<organism evidence="2 3">
    <name type="scientific">Colletotrichum sublineola</name>
    <name type="common">Sorghum anthracnose fungus</name>
    <dbReference type="NCBI Taxonomy" id="1173701"/>
    <lineage>
        <taxon>Eukaryota</taxon>
        <taxon>Fungi</taxon>
        <taxon>Dikarya</taxon>
        <taxon>Ascomycota</taxon>
        <taxon>Pezizomycotina</taxon>
        <taxon>Sordariomycetes</taxon>
        <taxon>Hypocreomycetidae</taxon>
        <taxon>Glomerellales</taxon>
        <taxon>Glomerellaceae</taxon>
        <taxon>Colletotrichum</taxon>
        <taxon>Colletotrichum graminicola species complex</taxon>
    </lineage>
</organism>
<dbReference type="STRING" id="1173701.A0A066X769"/>
<sequence>MARKSGSTAQAAGAHGSRDIRSFFGAGRTSKSTAPTVSSLQASQESRLGISRSQSSDAAAPEIPNRAGDQARNVKPPRPTTTRSTRSKKAQEGTLVADTIVVASGRAVSPTTTALTSSSLDTSASSLSELHTTPLLPTSLRRLIYQTPGRSRPRSRSRTPRKDATPRKSPSGQNSGSSRRIRFSSLPTSTKQSPEPEQVTTPRRRLFGQSPAKRTASQSPTRVLSVGIPLDISSLRKSRPSSTFKRDSSGEPKDTGTPNSLPSLPSLPSSPSIPPSPSTAKKRSTLTRDAVIKGSDDEDDDDSFSDDSFPDLDMLGPTKPRPDGTPKAKRQARIVHKSPLTIQPRHKFDFKTLDAHSQRHDVLFDSPKRPAVPEVQDEVMKDLGVSPSKARQKLIEIAGVKSEEDADKAMRAMERTGAGASRTKWYFFKKDGNALSEPAPFPKRCAKGPWSFLAKSGTRDRHILSGMLASLAIVIELPDDLYLWILGMITAEHVSVLREEYRRIAAASAKHVQRLITPQRLEEILHRLGAAEYVDDEVLKPVREVRDAYADRDWQPLQSFLEWLYWVAAQLGHDSVVFAVKMLLRMAADSVVLENADILTHHQHALEGLVNSVADDVWNGFCFEICSSLYHGFDKTSLRILPLLCMPVTSSKLHELRRRLAIAFFLRDAALASEHPDDVVSLRFIIARVKDSDFQIGHSTNYTELKALVQLLDITVDDGSFVHGKDDHGYEKEFNGEIDDLAKRLKSIWRGINDTGAANLARTEAKSVLEWVGERLSYSVRTRRPPTQSIFGDQGPSSAKKKRQRDFMHKFVHSRKNKPAEVTDAKVELPSSEDDTFVTALGE</sequence>
<feature type="region of interest" description="Disordered" evidence="1">
    <location>
        <begin position="810"/>
        <end position="829"/>
    </location>
</feature>
<dbReference type="HOGENOM" id="CLU_016938_1_0_1"/>
<dbReference type="Proteomes" id="UP000027238">
    <property type="component" value="Unassembled WGS sequence"/>
</dbReference>
<dbReference type="AlphaFoldDB" id="A0A066X769"/>
<feature type="compositionally biased region" description="Low complexity" evidence="1">
    <location>
        <begin position="258"/>
        <end position="270"/>
    </location>
</feature>
<feature type="compositionally biased region" description="Polar residues" evidence="1">
    <location>
        <begin position="168"/>
        <end position="178"/>
    </location>
</feature>
<dbReference type="OrthoDB" id="5350396at2759"/>
<feature type="compositionally biased region" description="Polar residues" evidence="1">
    <location>
        <begin position="185"/>
        <end position="201"/>
    </location>
</feature>
<feature type="region of interest" description="Disordered" evidence="1">
    <location>
        <begin position="1"/>
        <end position="340"/>
    </location>
</feature>
<name>A0A066X769_COLSU</name>
<reference evidence="3" key="1">
    <citation type="journal article" date="2014" name="Genome Announc.">
        <title>Draft genome sequence of Colletotrichum sublineola, a destructive pathogen of cultivated sorghum.</title>
        <authorList>
            <person name="Baroncelli R."/>
            <person name="Sanz-Martin J.M."/>
            <person name="Rech G.E."/>
            <person name="Sukno S.A."/>
            <person name="Thon M.R."/>
        </authorList>
    </citation>
    <scope>NUCLEOTIDE SEQUENCE [LARGE SCALE GENOMIC DNA]</scope>
    <source>
        <strain evidence="3">TX430BB</strain>
    </source>
</reference>
<feature type="compositionally biased region" description="Basic residues" evidence="1">
    <location>
        <begin position="327"/>
        <end position="336"/>
    </location>
</feature>
<feature type="compositionally biased region" description="Polar residues" evidence="1">
    <location>
        <begin position="1"/>
        <end position="10"/>
    </location>
</feature>
<dbReference type="OMA" id="TLLRMSM"/>
<feature type="compositionally biased region" description="Polar residues" evidence="1">
    <location>
        <begin position="29"/>
        <end position="57"/>
    </location>
</feature>
<feature type="compositionally biased region" description="Basic and acidic residues" evidence="1">
    <location>
        <begin position="818"/>
        <end position="827"/>
    </location>
</feature>
<evidence type="ECO:0000313" key="2">
    <source>
        <dbReference type="EMBL" id="KDN61865.1"/>
    </source>
</evidence>
<proteinExistence type="predicted"/>
<feature type="compositionally biased region" description="Polar residues" evidence="1">
    <location>
        <begin position="785"/>
        <end position="797"/>
    </location>
</feature>
<feature type="compositionally biased region" description="Low complexity" evidence="1">
    <location>
        <begin position="107"/>
        <end position="150"/>
    </location>
</feature>
<feature type="compositionally biased region" description="Basic and acidic residues" evidence="1">
    <location>
        <begin position="244"/>
        <end position="254"/>
    </location>
</feature>
<keyword evidence="3" id="KW-1185">Reference proteome</keyword>
<evidence type="ECO:0000256" key="1">
    <source>
        <dbReference type="SAM" id="MobiDB-lite"/>
    </source>
</evidence>
<feature type="compositionally biased region" description="Acidic residues" evidence="1">
    <location>
        <begin position="296"/>
        <end position="310"/>
    </location>
</feature>
<dbReference type="EMBL" id="JMSE01001379">
    <property type="protein sequence ID" value="KDN61865.1"/>
    <property type="molecule type" value="Genomic_DNA"/>
</dbReference>
<evidence type="ECO:0000313" key="3">
    <source>
        <dbReference type="Proteomes" id="UP000027238"/>
    </source>
</evidence>
<comment type="caution">
    <text evidence="2">The sequence shown here is derived from an EMBL/GenBank/DDBJ whole genome shotgun (WGS) entry which is preliminary data.</text>
</comment>
<gene>
    <name evidence="2" type="ORF">CSUB01_03158</name>
</gene>
<accession>A0A066X769</accession>
<feature type="region of interest" description="Disordered" evidence="1">
    <location>
        <begin position="785"/>
        <end position="805"/>
    </location>
</feature>
<dbReference type="eggNOG" id="ENOG502SAE9">
    <property type="taxonomic scope" value="Eukaryota"/>
</dbReference>
<protein>
    <submittedName>
        <fullName evidence="2">Uncharacterized protein</fullName>
    </submittedName>
</protein>